<proteinExistence type="predicted"/>
<keyword evidence="1" id="KW-0812">Transmembrane</keyword>
<evidence type="ECO:0000313" key="3">
    <source>
        <dbReference type="Proteomes" id="UP001295684"/>
    </source>
</evidence>
<keyword evidence="1" id="KW-1133">Transmembrane helix</keyword>
<protein>
    <submittedName>
        <fullName evidence="2">Uncharacterized protein</fullName>
    </submittedName>
</protein>
<gene>
    <name evidence="2" type="ORF">ECRASSUSDP1_LOCUS20273</name>
</gene>
<accession>A0AAD1XTY4</accession>
<dbReference type="EMBL" id="CAMPGE010020651">
    <property type="protein sequence ID" value="CAI2378873.1"/>
    <property type="molecule type" value="Genomic_DNA"/>
</dbReference>
<evidence type="ECO:0000256" key="1">
    <source>
        <dbReference type="SAM" id="Phobius"/>
    </source>
</evidence>
<evidence type="ECO:0000313" key="2">
    <source>
        <dbReference type="EMBL" id="CAI2378873.1"/>
    </source>
</evidence>
<reference evidence="2" key="1">
    <citation type="submission" date="2023-07" db="EMBL/GenBank/DDBJ databases">
        <authorList>
            <consortium name="AG Swart"/>
            <person name="Singh M."/>
            <person name="Singh A."/>
            <person name="Seah K."/>
            <person name="Emmerich C."/>
        </authorList>
    </citation>
    <scope>NUCLEOTIDE SEQUENCE</scope>
    <source>
        <strain evidence="2">DP1</strain>
    </source>
</reference>
<comment type="caution">
    <text evidence="2">The sequence shown here is derived from an EMBL/GenBank/DDBJ whole genome shotgun (WGS) entry which is preliminary data.</text>
</comment>
<dbReference type="AlphaFoldDB" id="A0AAD1XTY4"/>
<sequence length="98" mass="11376">MSMIEWRRVDISIGINSWDWPEIRLRASSCFGLSRFDMLSFLLGSCESRCSFMRFKHSDNFLGIRLEDLLFNNTFVSLSVSFITFLVSVQTSDCTLPF</sequence>
<dbReference type="Proteomes" id="UP001295684">
    <property type="component" value="Unassembled WGS sequence"/>
</dbReference>
<keyword evidence="1" id="KW-0472">Membrane</keyword>
<keyword evidence="3" id="KW-1185">Reference proteome</keyword>
<name>A0AAD1XTY4_EUPCR</name>
<feature type="transmembrane region" description="Helical" evidence="1">
    <location>
        <begin position="69"/>
        <end position="89"/>
    </location>
</feature>
<organism evidence="2 3">
    <name type="scientific">Euplotes crassus</name>
    <dbReference type="NCBI Taxonomy" id="5936"/>
    <lineage>
        <taxon>Eukaryota</taxon>
        <taxon>Sar</taxon>
        <taxon>Alveolata</taxon>
        <taxon>Ciliophora</taxon>
        <taxon>Intramacronucleata</taxon>
        <taxon>Spirotrichea</taxon>
        <taxon>Hypotrichia</taxon>
        <taxon>Euplotida</taxon>
        <taxon>Euplotidae</taxon>
        <taxon>Moneuplotes</taxon>
    </lineage>
</organism>